<feature type="region of interest" description="Disordered" evidence="1">
    <location>
        <begin position="510"/>
        <end position="997"/>
    </location>
</feature>
<reference evidence="2" key="2">
    <citation type="submission" date="2018-03" db="EMBL/GenBank/DDBJ databases">
        <title>The Triticum urartu genome reveals the dynamic nature of wheat genome evolution.</title>
        <authorList>
            <person name="Ling H."/>
            <person name="Ma B."/>
            <person name="Shi X."/>
            <person name="Liu H."/>
            <person name="Dong L."/>
            <person name="Sun H."/>
            <person name="Cao Y."/>
            <person name="Gao Q."/>
            <person name="Zheng S."/>
            <person name="Li Y."/>
            <person name="Yu Y."/>
            <person name="Du H."/>
            <person name="Qi M."/>
            <person name="Li Y."/>
            <person name="Yu H."/>
            <person name="Cui Y."/>
            <person name="Wang N."/>
            <person name="Chen C."/>
            <person name="Wu H."/>
            <person name="Zhao Y."/>
            <person name="Zhang J."/>
            <person name="Li Y."/>
            <person name="Zhou W."/>
            <person name="Zhang B."/>
            <person name="Hu W."/>
            <person name="Eijk M."/>
            <person name="Tang J."/>
            <person name="Witsenboer H."/>
            <person name="Zhao S."/>
            <person name="Li Z."/>
            <person name="Zhang A."/>
            <person name="Wang D."/>
            <person name="Liang C."/>
        </authorList>
    </citation>
    <scope>NUCLEOTIDE SEQUENCE [LARGE SCALE GENOMIC DNA]</scope>
    <source>
        <strain evidence="2">cv. G1812</strain>
    </source>
</reference>
<feature type="compositionally biased region" description="Basic and acidic residues" evidence="1">
    <location>
        <begin position="443"/>
        <end position="455"/>
    </location>
</feature>
<feature type="compositionally biased region" description="Basic residues" evidence="1">
    <location>
        <begin position="610"/>
        <end position="626"/>
    </location>
</feature>
<feature type="compositionally biased region" description="Basic and acidic residues" evidence="1">
    <location>
        <begin position="416"/>
        <end position="429"/>
    </location>
</feature>
<feature type="compositionally biased region" description="Low complexity" evidence="1">
    <location>
        <begin position="677"/>
        <end position="690"/>
    </location>
</feature>
<feature type="compositionally biased region" description="Low complexity" evidence="1">
    <location>
        <begin position="264"/>
        <end position="304"/>
    </location>
</feature>
<proteinExistence type="predicted"/>
<feature type="compositionally biased region" description="Low complexity" evidence="1">
    <location>
        <begin position="903"/>
        <end position="912"/>
    </location>
</feature>
<feature type="compositionally biased region" description="Basic residues" evidence="1">
    <location>
        <begin position="786"/>
        <end position="813"/>
    </location>
</feature>
<dbReference type="Gramene" id="TuG1812G0400002600.01.T01">
    <property type="protein sequence ID" value="TuG1812G0400002600.01.T01"/>
    <property type="gene ID" value="TuG1812G0400002600.01"/>
</dbReference>
<feature type="region of interest" description="Disordered" evidence="1">
    <location>
        <begin position="163"/>
        <end position="475"/>
    </location>
</feature>
<accession>A0A8R7U8C5</accession>
<feature type="compositionally biased region" description="Low complexity" evidence="1">
    <location>
        <begin position="967"/>
        <end position="982"/>
    </location>
</feature>
<dbReference type="Proteomes" id="UP000015106">
    <property type="component" value="Chromosome 4"/>
</dbReference>
<evidence type="ECO:0000313" key="2">
    <source>
        <dbReference type="EnsemblPlants" id="TuG1812G0400002600.01.T01"/>
    </source>
</evidence>
<organism evidence="2 3">
    <name type="scientific">Triticum urartu</name>
    <name type="common">Red wild einkorn</name>
    <name type="synonym">Crithodium urartu</name>
    <dbReference type="NCBI Taxonomy" id="4572"/>
    <lineage>
        <taxon>Eukaryota</taxon>
        <taxon>Viridiplantae</taxon>
        <taxon>Streptophyta</taxon>
        <taxon>Embryophyta</taxon>
        <taxon>Tracheophyta</taxon>
        <taxon>Spermatophyta</taxon>
        <taxon>Magnoliopsida</taxon>
        <taxon>Liliopsida</taxon>
        <taxon>Poales</taxon>
        <taxon>Poaceae</taxon>
        <taxon>BOP clade</taxon>
        <taxon>Pooideae</taxon>
        <taxon>Triticodae</taxon>
        <taxon>Triticeae</taxon>
        <taxon>Triticinae</taxon>
        <taxon>Triticum</taxon>
    </lineage>
</organism>
<dbReference type="AlphaFoldDB" id="A0A8R7U8C5"/>
<feature type="compositionally biased region" description="Low complexity" evidence="1">
    <location>
        <begin position="826"/>
        <end position="855"/>
    </location>
</feature>
<feature type="compositionally biased region" description="Basic residues" evidence="1">
    <location>
        <begin position="362"/>
        <end position="371"/>
    </location>
</feature>
<feature type="compositionally biased region" description="Gly residues" evidence="1">
    <location>
        <begin position="856"/>
        <end position="872"/>
    </location>
</feature>
<feature type="compositionally biased region" description="Pro residues" evidence="1">
    <location>
        <begin position="81"/>
        <end position="94"/>
    </location>
</feature>
<feature type="compositionally biased region" description="Low complexity" evidence="1">
    <location>
        <begin position="219"/>
        <end position="229"/>
    </location>
</feature>
<feature type="compositionally biased region" description="Basic residues" evidence="1">
    <location>
        <begin position="456"/>
        <end position="468"/>
    </location>
</feature>
<feature type="compositionally biased region" description="Basic residues" evidence="1">
    <location>
        <begin position="664"/>
        <end position="676"/>
    </location>
</feature>
<feature type="compositionally biased region" description="Basic residues" evidence="1">
    <location>
        <begin position="305"/>
        <end position="320"/>
    </location>
</feature>
<feature type="compositionally biased region" description="Gly residues" evidence="1">
    <location>
        <begin position="347"/>
        <end position="359"/>
    </location>
</feature>
<feature type="compositionally biased region" description="Low complexity" evidence="1">
    <location>
        <begin position="627"/>
        <end position="649"/>
    </location>
</feature>
<feature type="compositionally biased region" description="Basic and acidic residues" evidence="1">
    <location>
        <begin position="246"/>
        <end position="255"/>
    </location>
</feature>
<feature type="region of interest" description="Disordered" evidence="1">
    <location>
        <begin position="81"/>
        <end position="125"/>
    </location>
</feature>
<reference evidence="2" key="3">
    <citation type="submission" date="2022-06" db="UniProtKB">
        <authorList>
            <consortium name="EnsemblPlants"/>
        </authorList>
    </citation>
    <scope>IDENTIFICATION</scope>
</reference>
<name>A0A8R7U8C5_TRIUA</name>
<gene>
    <name evidence="2" type="primary">LOC125552257</name>
</gene>
<feature type="compositionally biased region" description="Basic residues" evidence="1">
    <location>
        <begin position="165"/>
        <end position="180"/>
    </location>
</feature>
<feature type="compositionally biased region" description="Low complexity" evidence="1">
    <location>
        <begin position="597"/>
        <end position="609"/>
    </location>
</feature>
<feature type="compositionally biased region" description="Low complexity" evidence="1">
    <location>
        <begin position="181"/>
        <end position="210"/>
    </location>
</feature>
<protein>
    <submittedName>
        <fullName evidence="2">Uncharacterized protein</fullName>
    </submittedName>
</protein>
<keyword evidence="3" id="KW-1185">Reference proteome</keyword>
<feature type="compositionally biased region" description="Low complexity" evidence="1">
    <location>
        <begin position="389"/>
        <end position="398"/>
    </location>
</feature>
<reference evidence="3" key="1">
    <citation type="journal article" date="2013" name="Nature">
        <title>Draft genome of the wheat A-genome progenitor Triticum urartu.</title>
        <authorList>
            <person name="Ling H.Q."/>
            <person name="Zhao S."/>
            <person name="Liu D."/>
            <person name="Wang J."/>
            <person name="Sun H."/>
            <person name="Zhang C."/>
            <person name="Fan H."/>
            <person name="Li D."/>
            <person name="Dong L."/>
            <person name="Tao Y."/>
            <person name="Gao C."/>
            <person name="Wu H."/>
            <person name="Li Y."/>
            <person name="Cui Y."/>
            <person name="Guo X."/>
            <person name="Zheng S."/>
            <person name="Wang B."/>
            <person name="Yu K."/>
            <person name="Liang Q."/>
            <person name="Yang W."/>
            <person name="Lou X."/>
            <person name="Chen J."/>
            <person name="Feng M."/>
            <person name="Jian J."/>
            <person name="Zhang X."/>
            <person name="Luo G."/>
            <person name="Jiang Y."/>
            <person name="Liu J."/>
            <person name="Wang Z."/>
            <person name="Sha Y."/>
            <person name="Zhang B."/>
            <person name="Wu H."/>
            <person name="Tang D."/>
            <person name="Shen Q."/>
            <person name="Xue P."/>
            <person name="Zou S."/>
            <person name="Wang X."/>
            <person name="Liu X."/>
            <person name="Wang F."/>
            <person name="Yang Y."/>
            <person name="An X."/>
            <person name="Dong Z."/>
            <person name="Zhang K."/>
            <person name="Zhang X."/>
            <person name="Luo M.C."/>
            <person name="Dvorak J."/>
            <person name="Tong Y."/>
            <person name="Wang J."/>
            <person name="Yang H."/>
            <person name="Li Z."/>
            <person name="Wang D."/>
            <person name="Zhang A."/>
            <person name="Wang J."/>
        </authorList>
    </citation>
    <scope>NUCLEOTIDE SEQUENCE</scope>
    <source>
        <strain evidence="3">cv. G1812</strain>
    </source>
</reference>
<feature type="compositionally biased region" description="Basic residues" evidence="1">
    <location>
        <begin position="330"/>
        <end position="339"/>
    </location>
</feature>
<evidence type="ECO:0000313" key="3">
    <source>
        <dbReference type="Proteomes" id="UP000015106"/>
    </source>
</evidence>
<dbReference type="EnsemblPlants" id="TuG1812G0400002600.01.T01">
    <property type="protein sequence ID" value="TuG1812G0400002600.01.T01"/>
    <property type="gene ID" value="TuG1812G0400002600.01"/>
</dbReference>
<sequence length="1072" mass="112445">MRAAERAADMRPWRRECHVEGATRLHGQRGRGDLFRDRVQPAKRSCSTALPTDFSHAFIAPLTTPHHLNYSLAHSLPAPPLKPPSGLPSSPSLPPRTGAVASLASSLPRPSYLDPQRAGEDRPDRARAWPLLIGDGDAARGRARHARSRRRARRALLRQVVAAAGRRRQARQGARRRRRGPAAAAGRRAQAAGRRAGAGAAARVAAARAGRAGRGGVRQGAARRGAALRRPPPALLPHHGPRRRAGREAAQDRARHPGAGRGAAGSRAGRAAGAAAAAPPARGAGAPARDGVRQALPQRGAPLPRRLRRGARRLGRRRRGQDHGAEAGARRVRPRRAILRPRPPAGGLQGLHGGETPEGGRGRARPPRRANRAGAGRRDPELPEGQELPAPAGRRVGAAGPGEGRHPAALGGGGRPGEEGGRGVQERGGVRGHGLPQEDQDGELERRRCVEPVRSERRRGGHPRRRPNFHTCKTGGCRMQGPASLPRHCRPCHVQQTYSRGVGRCTRQAQDAAAHEHRARPGQARARSRQVLLRQPRERHGEGVPPDLRALAGGPQHLQGRARAVLGRPGPPPQVRRRRRVAPVRAHGSHHPGGRAPPGAGRQPPAQHVPVRHARPAPRRRPRRGAPARARQVAGPRGRRAPGAAPRRGAVARRGARLADAQRHRGGPRQGRRRALGRAAGVADAAVQPRPAAEDAAGDPAVHQADVPGPGGHRHTGRVPDGDLLPRQPGVPQPVQEQDPVAAHGAGQPEPAQVPPPARQLLHPDHGASGPDLAAREAAGAGPVHREHRLRRGRLRGAGHRRPREQRRAHAVARHLDGQHRRRAEAGAPGAGRARPVDPPAEAGRGADPGAAVGAARGGAGGRAGGPAGAGGVLVRHRGDRGGRARAEAGGGQVRVPREAPRHGVVPRRGVQPPGGGHRRVPRADAHDLGAAPPVPRVAQPQRLQRDDEAGRRRRGGGQRGGGGGDVPAAEAAGAAGAAEAGGHPRRRRGVRVPGAAEAADQGVLAAEAHTDAAGGRRAGQGEGGGRQALVERAAVGERRRQGLLRPGAALSLSRALTELEFWRVLGLFDGG</sequence>
<evidence type="ECO:0000256" key="1">
    <source>
        <dbReference type="SAM" id="MobiDB-lite"/>
    </source>
</evidence>
<feature type="compositionally biased region" description="Basic residues" evidence="1">
    <location>
        <begin position="575"/>
        <end position="593"/>
    </location>
</feature>